<feature type="compositionally biased region" description="Basic and acidic residues" evidence="1">
    <location>
        <begin position="517"/>
        <end position="531"/>
    </location>
</feature>
<evidence type="ECO:0000256" key="2">
    <source>
        <dbReference type="SAM" id="Phobius"/>
    </source>
</evidence>
<dbReference type="Proteomes" id="UP000072421">
    <property type="component" value="Chromosome"/>
</dbReference>
<dbReference type="RefSeq" id="WP_061540327.1">
    <property type="nucleotide sequence ID" value="NZ_CP013232.1"/>
</dbReference>
<dbReference type="CDD" id="cd20746">
    <property type="entry name" value="FIX_Ntox15_NUC_DUF4112_RhsA-like"/>
    <property type="match status" value="1"/>
</dbReference>
<proteinExistence type="predicted"/>
<feature type="transmembrane region" description="Helical" evidence="2">
    <location>
        <begin position="84"/>
        <end position="102"/>
    </location>
</feature>
<evidence type="ECO:0000313" key="3">
    <source>
        <dbReference type="EMBL" id="AMO95530.1"/>
    </source>
</evidence>
<dbReference type="AlphaFoldDB" id="A0A127PCI4"/>
<accession>A0A127PCI4</accession>
<evidence type="ECO:0000256" key="1">
    <source>
        <dbReference type="SAM" id="MobiDB-lite"/>
    </source>
</evidence>
<evidence type="ECO:0000313" key="4">
    <source>
        <dbReference type="Proteomes" id="UP000072421"/>
    </source>
</evidence>
<sequence>MSSSSAPGGLSLKAAELLAVEIGKFLWGTAQGAFNEKQTLPQIITDAGIGMIPVVGDVTAIRDLVAVSLGLATKPEKREHVMEWVLLVIFVFALIPVLGGVIKGVGRVALRVGADVARDTEAIAKIAHEVLEFLNRIGHGNEQLWLKTMDVMKYEKELITKFSDFCDMIIISIHRYGLRFSAILPQSMISRMEQISNGFKQIKELIASKLPEGLKVFQEKLKNLQELIHNGGVPPIDKAKTLAVQTGQKTVTYAEEARLIESGAAKKIVHGGTYAQNAANADAKFGRSIDEVYKHKAGFPDLKDRVETVGGVSYYPKIAASSGPIKNELLEGETLFRAFGEKGSTHGVEVGKSNPIGPFWGRGAPPKTAAEWRKKYAVIDEWNRNGWLSMVHIPPGVKIPACTSTVSEQFSKKIGGQFLEGGGQQAVVTAFFEKQILELTDQLYKRGGGKATIAMADGKSIIVEVKQSGWKGINGKIGYGETVIPGAAKTERLGVTEIQEKVSVESVKQSAAAGAAKEQRASENRKTLKGT</sequence>
<dbReference type="PATRIC" id="fig|158899.10.peg.2856"/>
<name>A0A127PCI4_9BURK</name>
<organism evidence="3">
    <name type="scientific">Collimonas fungivorans</name>
    <dbReference type="NCBI Taxonomy" id="158899"/>
    <lineage>
        <taxon>Bacteria</taxon>
        <taxon>Pseudomonadati</taxon>
        <taxon>Pseudomonadota</taxon>
        <taxon>Betaproteobacteria</taxon>
        <taxon>Burkholderiales</taxon>
        <taxon>Oxalobacteraceae</taxon>
        <taxon>Collimonas</taxon>
    </lineage>
</organism>
<protein>
    <submittedName>
        <fullName evidence="3">Uncharacterized protein</fullName>
    </submittedName>
</protein>
<dbReference type="EMBL" id="CP013232">
    <property type="protein sequence ID" value="AMO95530.1"/>
    <property type="molecule type" value="Genomic_DNA"/>
</dbReference>
<feature type="region of interest" description="Disordered" evidence="1">
    <location>
        <begin position="509"/>
        <end position="531"/>
    </location>
</feature>
<keyword evidence="2" id="KW-0812">Transmembrane</keyword>
<dbReference type="InterPro" id="IPR049802">
    <property type="entry name" value="RhsC-like_FIX"/>
</dbReference>
<gene>
    <name evidence="3" type="ORF">CFter6_2864</name>
</gene>
<keyword evidence="2" id="KW-0472">Membrane</keyword>
<reference evidence="3 4" key="1">
    <citation type="submission" date="2015-11" db="EMBL/GenBank/DDBJ databases">
        <title>Exploring the genomic traits of fungus-feeding bacterial genus Collimonas.</title>
        <authorList>
            <person name="Song C."/>
            <person name="Schmidt R."/>
            <person name="de Jager V."/>
            <person name="Krzyzanowska D."/>
            <person name="Jongedijk E."/>
            <person name="Cankar K."/>
            <person name="Beekwilder J."/>
            <person name="van Veen A."/>
            <person name="de Boer W."/>
            <person name="van Veen J.A."/>
            <person name="Garbeva P."/>
        </authorList>
    </citation>
    <scope>NUCLEOTIDE SEQUENCE [LARGE SCALE GENOMIC DNA]</scope>
    <source>
        <strain evidence="3 4">Ter6</strain>
    </source>
</reference>
<dbReference type="OrthoDB" id="7324255at2"/>
<keyword evidence="2" id="KW-1133">Transmembrane helix</keyword>